<protein>
    <submittedName>
        <fullName evidence="1">Uncharacterized protein</fullName>
    </submittedName>
</protein>
<accession>A0A1M6DAI6</accession>
<dbReference type="EMBL" id="FQZI01000002">
    <property type="protein sequence ID" value="SHI70058.1"/>
    <property type="molecule type" value="Genomic_DNA"/>
</dbReference>
<dbReference type="AlphaFoldDB" id="A0A1M6DAI6"/>
<dbReference type="Proteomes" id="UP000184488">
    <property type="component" value="Unassembled WGS sequence"/>
</dbReference>
<reference evidence="2" key="1">
    <citation type="submission" date="2016-11" db="EMBL/GenBank/DDBJ databases">
        <authorList>
            <person name="Varghese N."/>
            <person name="Submissions S."/>
        </authorList>
    </citation>
    <scope>NUCLEOTIDE SEQUENCE [LARGE SCALE GENOMIC DNA]</scope>
    <source>
        <strain evidence="2">DSM 18829</strain>
    </source>
</reference>
<evidence type="ECO:0000313" key="2">
    <source>
        <dbReference type="Proteomes" id="UP000184488"/>
    </source>
</evidence>
<organism evidence="1 2">
    <name type="scientific">Flavobacterium terrae</name>
    <dbReference type="NCBI Taxonomy" id="415425"/>
    <lineage>
        <taxon>Bacteria</taxon>
        <taxon>Pseudomonadati</taxon>
        <taxon>Bacteroidota</taxon>
        <taxon>Flavobacteriia</taxon>
        <taxon>Flavobacteriales</taxon>
        <taxon>Flavobacteriaceae</taxon>
        <taxon>Flavobacterium</taxon>
    </lineage>
</organism>
<dbReference type="RefSeq" id="WP_073309741.1">
    <property type="nucleotide sequence ID" value="NZ_FQZI01000002.1"/>
</dbReference>
<gene>
    <name evidence="1" type="ORF">SAMN05444363_1328</name>
</gene>
<name>A0A1M6DAI6_9FLAO</name>
<evidence type="ECO:0000313" key="1">
    <source>
        <dbReference type="EMBL" id="SHI70058.1"/>
    </source>
</evidence>
<sequence length="247" mass="28543">MFSQTSLTTIFQGQKVINGEVKIHISNKNRQKYCIGESNLKNTSRSKIIDLYSKNNKKLNICLIPLYSVNEFDVYIFLPNFMIIEGFNKVKKSKMNVSSPGSIESFLIYDRINNHLMYISSGMVAGSINFSKKNLMTINFGFDDLISEVIKLDENFQPISSFKTYLNKDNNKTFSYLSNYYLINTEYKVKNKLIDSKEGFDLIFEIPVLKIESLLNMKLVNPDNENLACKNLICYPRISSWIFSKTN</sequence>
<keyword evidence="2" id="KW-1185">Reference proteome</keyword>
<proteinExistence type="predicted"/>